<proteinExistence type="predicted"/>
<keyword evidence="1" id="KW-0378">Hydrolase</keyword>
<dbReference type="Pfam" id="PF02903">
    <property type="entry name" value="Alpha-amylase_N"/>
    <property type="match status" value="1"/>
</dbReference>
<dbReference type="OrthoDB" id="9805159at2"/>
<keyword evidence="5" id="KW-1185">Reference proteome</keyword>
<dbReference type="SMART" id="SM00642">
    <property type="entry name" value="Aamy"/>
    <property type="match status" value="1"/>
</dbReference>
<reference evidence="4 5" key="1">
    <citation type="journal article" date="2014" name="Genome Announc.">
        <title>Draft Genome Sequences of Three Alkaliphilic Bacillus Strains, Bacillus wakoensis JCM 9140T, Bacillus akibai JCM 9157T, and Bacillus hemicellulosilyticus JCM 9152T.</title>
        <authorList>
            <person name="Yuki M."/>
            <person name="Oshima K."/>
            <person name="Suda W."/>
            <person name="Oshida Y."/>
            <person name="Kitamura K."/>
            <person name="Iida T."/>
            <person name="Hattori M."/>
            <person name="Ohkuma M."/>
        </authorList>
    </citation>
    <scope>NUCLEOTIDE SEQUENCE [LARGE SCALE GENOMIC DNA]</scope>
    <source>
        <strain evidence="4 5">JCM 9157</strain>
    </source>
</reference>
<dbReference type="GO" id="GO:0004553">
    <property type="term" value="F:hydrolase activity, hydrolyzing O-glycosyl compounds"/>
    <property type="evidence" value="ECO:0007669"/>
    <property type="project" value="InterPro"/>
</dbReference>
<organism evidence="4 5">
    <name type="scientific">Halalkalibacter akibai (strain ATCC 43226 / DSM 21942 / CIP 109018 / JCM 9157 / 1139)</name>
    <name type="common">Bacillus akibai</name>
    <dbReference type="NCBI Taxonomy" id="1236973"/>
    <lineage>
        <taxon>Bacteria</taxon>
        <taxon>Bacillati</taxon>
        <taxon>Bacillota</taxon>
        <taxon>Bacilli</taxon>
        <taxon>Bacillales</taxon>
        <taxon>Bacillaceae</taxon>
        <taxon>Halalkalibacter</taxon>
    </lineage>
</organism>
<dbReference type="InterPro" id="IPR004185">
    <property type="entry name" value="Glyco_hydro_13_lg-like_dom"/>
</dbReference>
<accession>W4QV93</accession>
<dbReference type="eggNOG" id="COG0366">
    <property type="taxonomic scope" value="Bacteria"/>
</dbReference>
<dbReference type="Proteomes" id="UP000018896">
    <property type="component" value="Unassembled WGS sequence"/>
</dbReference>
<evidence type="ECO:0000313" key="5">
    <source>
        <dbReference type="Proteomes" id="UP000018896"/>
    </source>
</evidence>
<keyword evidence="2" id="KW-0326">Glycosidase</keyword>
<dbReference type="PANTHER" id="PTHR10357:SF210">
    <property type="entry name" value="MALTODEXTRIN GLUCOSIDASE"/>
    <property type="match status" value="1"/>
</dbReference>
<gene>
    <name evidence="4" type="ORF">JCM9157_2359</name>
</gene>
<dbReference type="PANTHER" id="PTHR10357">
    <property type="entry name" value="ALPHA-AMYLASE FAMILY MEMBER"/>
    <property type="match status" value="1"/>
</dbReference>
<evidence type="ECO:0000256" key="1">
    <source>
        <dbReference type="ARBA" id="ARBA00022801"/>
    </source>
</evidence>
<dbReference type="InterPro" id="IPR013783">
    <property type="entry name" value="Ig-like_fold"/>
</dbReference>
<dbReference type="Gene3D" id="2.60.40.1180">
    <property type="entry name" value="Golgi alpha-mannosidase II"/>
    <property type="match status" value="1"/>
</dbReference>
<dbReference type="AlphaFoldDB" id="W4QV93"/>
<dbReference type="RefSeq" id="WP_035664602.1">
    <property type="nucleotide sequence ID" value="NZ_BAUV01000016.1"/>
</dbReference>
<name>W4QV93_HALA3</name>
<dbReference type="Gene3D" id="3.90.400.10">
    <property type="entry name" value="Oligo-1,6-glucosidase, Domain 2"/>
    <property type="match status" value="1"/>
</dbReference>
<dbReference type="Gene3D" id="2.60.40.10">
    <property type="entry name" value="Immunoglobulins"/>
    <property type="match status" value="1"/>
</dbReference>
<dbReference type="Pfam" id="PF00128">
    <property type="entry name" value="Alpha-amylase"/>
    <property type="match status" value="1"/>
</dbReference>
<dbReference type="CDD" id="cd02857">
    <property type="entry name" value="E_set_CDase_PDE_N"/>
    <property type="match status" value="1"/>
</dbReference>
<dbReference type="InterPro" id="IPR045857">
    <property type="entry name" value="O16G_dom_2"/>
</dbReference>
<dbReference type="GO" id="GO:0005975">
    <property type="term" value="P:carbohydrate metabolic process"/>
    <property type="evidence" value="ECO:0007669"/>
    <property type="project" value="InterPro"/>
</dbReference>
<dbReference type="SUPFAM" id="SSF51445">
    <property type="entry name" value="(Trans)glycosidases"/>
    <property type="match status" value="1"/>
</dbReference>
<protein>
    <submittedName>
        <fullName evidence="4">Neopullulanase</fullName>
    </submittedName>
</protein>
<dbReference type="Gene3D" id="3.20.20.80">
    <property type="entry name" value="Glycosidases"/>
    <property type="match status" value="1"/>
</dbReference>
<dbReference type="InterPro" id="IPR017853">
    <property type="entry name" value="GH"/>
</dbReference>
<dbReference type="EMBL" id="BAUV01000016">
    <property type="protein sequence ID" value="GAE35259.1"/>
    <property type="molecule type" value="Genomic_DNA"/>
</dbReference>
<dbReference type="SUPFAM" id="SSF51011">
    <property type="entry name" value="Glycosyl hydrolase domain"/>
    <property type="match status" value="1"/>
</dbReference>
<sequence length="589" mass="69295">MLKEAVYHRPKNEYAYAINEREIQIRLKTKKSDMIKVTLLYGDPYDYDSKRKSWIFEREHMVFNGSDQLFDYWLVTITPKNRRLRYGFQLESETEILYFTEKGFFLKTPTDVGSYFCFPFLNAVDVFTPPNWVNNTVWYQIFPERFANGDDSIDPKGTLAWGSAPPTPSNFFGGDFQGIINHLDYLVELGITGLYFTPIFKAYSNHKYDTIDYMEIDPQFGDKATFKKLIEMCHERGIKVMLDAVFNHSGFYFPPFQDVIEKNEKSAYKDWFHIHNFPVSTIEPASYDTFSYVPSMPKLNTENRDVKTYLLNVAKYWIEEFDIDGWRLDVANEVDHHFWREFRSVVKKIKPDVYILGEIWHDSMPWLNGDQFDAVMNYPLTNAITAYFAKNEITTTEFIHSVTSIVNLYPETVNEVQFNLLGSHDTPRILTLSQNNKAKVKLQMLVQFTMAGTPCIYYGDEISMTGEQDPGCRECMIWDESKQDSNMFSFTTKLIALRKQHNLLRTNENFLFLETPDDENVIFYRKKDRNGEIIVLINHNNFEKEFLLPEEYRNRVALNLWKNQKETLSTTLNLNEFGFFLAQFSNETK</sequence>
<evidence type="ECO:0000313" key="4">
    <source>
        <dbReference type="EMBL" id="GAE35259.1"/>
    </source>
</evidence>
<comment type="caution">
    <text evidence="4">The sequence shown here is derived from an EMBL/GenBank/DDBJ whole genome shotgun (WGS) entry which is preliminary data.</text>
</comment>
<dbReference type="CDD" id="cd11338">
    <property type="entry name" value="AmyAc_CMD"/>
    <property type="match status" value="1"/>
</dbReference>
<evidence type="ECO:0000259" key="3">
    <source>
        <dbReference type="SMART" id="SM00642"/>
    </source>
</evidence>
<feature type="domain" description="Glycosyl hydrolase family 13 catalytic" evidence="3">
    <location>
        <begin position="140"/>
        <end position="498"/>
    </location>
</feature>
<dbReference type="InterPro" id="IPR006047">
    <property type="entry name" value="GH13_cat_dom"/>
</dbReference>
<evidence type="ECO:0000256" key="2">
    <source>
        <dbReference type="ARBA" id="ARBA00023295"/>
    </source>
</evidence>
<dbReference type="InterPro" id="IPR013780">
    <property type="entry name" value="Glyco_hydro_b"/>
</dbReference>
<dbReference type="STRING" id="1236973.JCM9157_2359"/>